<name>A0A2L0F213_SORCE</name>
<feature type="domain" description="Acyl-CoA dehydrogenase C-terminal" evidence="4">
    <location>
        <begin position="214"/>
        <end position="343"/>
    </location>
</feature>
<dbReference type="InterPro" id="IPR037069">
    <property type="entry name" value="AcylCoA_DH/ox_N_sf"/>
</dbReference>
<dbReference type="AlphaFoldDB" id="A0A2L0F213"/>
<evidence type="ECO:0000313" key="5">
    <source>
        <dbReference type="EMBL" id="AUX45573.1"/>
    </source>
</evidence>
<dbReference type="GO" id="GO:0033539">
    <property type="term" value="P:fatty acid beta-oxidation using acyl-CoA dehydrogenase"/>
    <property type="evidence" value="ECO:0007669"/>
    <property type="project" value="TreeGrafter"/>
</dbReference>
<dbReference type="Pfam" id="PF02771">
    <property type="entry name" value="Acyl-CoA_dh_N"/>
    <property type="match status" value="1"/>
</dbReference>
<dbReference type="Gene3D" id="2.40.110.10">
    <property type="entry name" value="Butyryl-CoA Dehydrogenase, subunit A, domain 2"/>
    <property type="match status" value="1"/>
</dbReference>
<organism evidence="5 6">
    <name type="scientific">Sorangium cellulosum</name>
    <name type="common">Polyangium cellulosum</name>
    <dbReference type="NCBI Taxonomy" id="56"/>
    <lineage>
        <taxon>Bacteria</taxon>
        <taxon>Pseudomonadati</taxon>
        <taxon>Myxococcota</taxon>
        <taxon>Polyangia</taxon>
        <taxon>Polyangiales</taxon>
        <taxon>Polyangiaceae</taxon>
        <taxon>Sorangium</taxon>
    </lineage>
</organism>
<dbReference type="GO" id="GO:0016712">
    <property type="term" value="F:oxidoreductase activity, acting on paired donors, with incorporation or reduction of molecular oxygen, reduced flavin or flavoprotein as one donor, and incorporation of one atom of oxygen"/>
    <property type="evidence" value="ECO:0007669"/>
    <property type="project" value="TreeGrafter"/>
</dbReference>
<dbReference type="GO" id="GO:0005737">
    <property type="term" value="C:cytoplasm"/>
    <property type="evidence" value="ECO:0007669"/>
    <property type="project" value="TreeGrafter"/>
</dbReference>
<dbReference type="InterPro" id="IPR046373">
    <property type="entry name" value="Acyl-CoA_Oxase/DH_mid-dom_sf"/>
</dbReference>
<evidence type="ECO:0000256" key="2">
    <source>
        <dbReference type="ARBA" id="ARBA00049661"/>
    </source>
</evidence>
<evidence type="ECO:0000313" key="6">
    <source>
        <dbReference type="Proteomes" id="UP000238348"/>
    </source>
</evidence>
<dbReference type="InterPro" id="IPR013107">
    <property type="entry name" value="Acyl-CoA_DH_C"/>
</dbReference>
<dbReference type="GO" id="GO:0050660">
    <property type="term" value="F:flavin adenine dinucleotide binding"/>
    <property type="evidence" value="ECO:0007669"/>
    <property type="project" value="InterPro"/>
</dbReference>
<dbReference type="InterPro" id="IPR013786">
    <property type="entry name" value="AcylCoA_DH/ox_N"/>
</dbReference>
<proteinExistence type="inferred from homology"/>
<dbReference type="Gene3D" id="1.20.140.10">
    <property type="entry name" value="Butyryl-CoA Dehydrogenase, subunit A, domain 3"/>
    <property type="match status" value="1"/>
</dbReference>
<dbReference type="InterPro" id="IPR009100">
    <property type="entry name" value="AcylCoA_DH/oxidase_NM_dom_sf"/>
</dbReference>
<dbReference type="Gene3D" id="1.10.540.10">
    <property type="entry name" value="Acyl-CoA dehydrogenase/oxidase, N-terminal domain"/>
    <property type="match status" value="1"/>
</dbReference>
<dbReference type="GO" id="GO:0003995">
    <property type="term" value="F:acyl-CoA dehydrogenase activity"/>
    <property type="evidence" value="ECO:0007669"/>
    <property type="project" value="TreeGrafter"/>
</dbReference>
<dbReference type="PANTHER" id="PTHR48083">
    <property type="entry name" value="MEDIUM-CHAIN SPECIFIC ACYL-COA DEHYDROGENASE, MITOCHONDRIAL-RELATED"/>
    <property type="match status" value="1"/>
</dbReference>
<sequence>METERRGYLPDAIVEAVQAAGLFDMFRPRRHGGIEASLRTAVEVQIELGRGCGSTAWVVSQLNGSALFASMFPSGFREEIFAERVARVASSFLPPSRPSVRRVPGGYVLGGSWPFCTGCRHASWIGVGAPCAGDGQATRPGWFFLPASQVEMKDDWHVSGLSGTGSSSVTVTDVFVPEHRVLDAGLVFEEGFVAEGLDGPLYRMPLFAGQLLHASSCALGMALAARSEFESRLRGRAVSYTLYTDRAEAVVTHLQIAEATVKMEAARLLLHRSVDDVEGCAARGEIMRQEGRLRARMHAAYAASLCRQAIEILIEGSGGSSLALSNPIQRIARDARALCLHGAYSLQPTLETYGRSLLGLPTNAPIV</sequence>
<dbReference type="Proteomes" id="UP000238348">
    <property type="component" value="Chromosome"/>
</dbReference>
<dbReference type="EMBL" id="CP012673">
    <property type="protein sequence ID" value="AUX45573.1"/>
    <property type="molecule type" value="Genomic_DNA"/>
</dbReference>
<keyword evidence="1" id="KW-0560">Oxidoreductase</keyword>
<gene>
    <name evidence="5" type="primary">fadE</name>
    <name evidence="5" type="ORF">SOCE26_070670</name>
</gene>
<reference evidence="5 6" key="1">
    <citation type="submission" date="2015-09" db="EMBL/GenBank/DDBJ databases">
        <title>Sorangium comparison.</title>
        <authorList>
            <person name="Zaburannyi N."/>
            <person name="Bunk B."/>
            <person name="Overmann J."/>
            <person name="Mueller R."/>
        </authorList>
    </citation>
    <scope>NUCLEOTIDE SEQUENCE [LARGE SCALE GENOMIC DNA]</scope>
    <source>
        <strain evidence="5 6">So ce26</strain>
    </source>
</reference>
<comment type="similarity">
    <text evidence="2">Belongs to the HpaH/HsaA monooxygenase family.</text>
</comment>
<accession>A0A2L0F213</accession>
<dbReference type="SUPFAM" id="SSF56645">
    <property type="entry name" value="Acyl-CoA dehydrogenase NM domain-like"/>
    <property type="match status" value="1"/>
</dbReference>
<evidence type="ECO:0000259" key="4">
    <source>
        <dbReference type="Pfam" id="PF08028"/>
    </source>
</evidence>
<dbReference type="PIRSF" id="PIRSF016578">
    <property type="entry name" value="HsaA"/>
    <property type="match status" value="1"/>
</dbReference>
<dbReference type="InterPro" id="IPR050741">
    <property type="entry name" value="Acyl-CoA_dehydrogenase"/>
</dbReference>
<dbReference type="InterPro" id="IPR036250">
    <property type="entry name" value="AcylCo_DH-like_C"/>
</dbReference>
<dbReference type="SUPFAM" id="SSF47203">
    <property type="entry name" value="Acyl-CoA dehydrogenase C-terminal domain-like"/>
    <property type="match status" value="1"/>
</dbReference>
<protein>
    <submittedName>
        <fullName evidence="5">Acyl-CoA dehydrogenase</fullName>
    </submittedName>
</protein>
<dbReference type="Pfam" id="PF08028">
    <property type="entry name" value="Acyl-CoA_dh_2"/>
    <property type="match status" value="1"/>
</dbReference>
<dbReference type="PANTHER" id="PTHR48083:SF19">
    <property type="entry name" value="FLAVIN-DEPENDENT MONOOXYGENASE, OXYGENASE SUBUNIT HSAA"/>
    <property type="match status" value="1"/>
</dbReference>
<feature type="domain" description="Acyl-CoA dehydrogenase/oxidase N-terminal" evidence="3">
    <location>
        <begin position="2"/>
        <end position="61"/>
    </location>
</feature>
<evidence type="ECO:0000259" key="3">
    <source>
        <dbReference type="Pfam" id="PF02771"/>
    </source>
</evidence>
<evidence type="ECO:0000256" key="1">
    <source>
        <dbReference type="ARBA" id="ARBA00023002"/>
    </source>
</evidence>